<gene>
    <name evidence="2" type="ORF">ACFPIK_06085</name>
</gene>
<accession>A0ABW0BVT0</accession>
<proteinExistence type="predicted"/>
<sequence length="358" mass="40921">MKRRTFLTGLAGIVPASALMYYLSPEEEITVSHTSNPKLPYLKKPSDWKGTPLRSDGTFQNLHHPFSSSMYEVLKWKLGGNPQEEEKKKDTKRLSVEKINGLPPDGKDQLIWLGHASYLIRIGGVTLLTDPVWLDNWVLKRYSELPIDPQQLRDVNYILISHDHRDHCDEATLKLLGTILPNAKVLTGLSMTSLLQPWLPKNQIQEAGWFQSYDLKESLRITFVPTRHWSRRGLLDTNQRLWGGFFIESDDKSFYFMSDSGYGEHFQLISDTMGSPDFAMMGVGTFKPEWFMHPVHVSPMDAAKAFREMGGKHFVPMHFGTFDLSDELLLEPLDWLKANPSEVNHSLIEPIVGRNLLV</sequence>
<dbReference type="EMBL" id="JBHSKS010000003">
    <property type="protein sequence ID" value="MFC5191328.1"/>
    <property type="molecule type" value="Genomic_DNA"/>
</dbReference>
<dbReference type="InterPro" id="IPR001279">
    <property type="entry name" value="Metallo-B-lactamas"/>
</dbReference>
<organism evidence="2 3">
    <name type="scientific">Algoriphagus aquatilis</name>
    <dbReference type="NCBI Taxonomy" id="490186"/>
    <lineage>
        <taxon>Bacteria</taxon>
        <taxon>Pseudomonadati</taxon>
        <taxon>Bacteroidota</taxon>
        <taxon>Cytophagia</taxon>
        <taxon>Cytophagales</taxon>
        <taxon>Cyclobacteriaceae</taxon>
        <taxon>Algoriphagus</taxon>
    </lineage>
</organism>
<reference evidence="3" key="1">
    <citation type="journal article" date="2019" name="Int. J. Syst. Evol. Microbiol.">
        <title>The Global Catalogue of Microorganisms (GCM) 10K type strain sequencing project: providing services to taxonomists for standard genome sequencing and annotation.</title>
        <authorList>
            <consortium name="The Broad Institute Genomics Platform"/>
            <consortium name="The Broad Institute Genome Sequencing Center for Infectious Disease"/>
            <person name="Wu L."/>
            <person name="Ma J."/>
        </authorList>
    </citation>
    <scope>NUCLEOTIDE SEQUENCE [LARGE SCALE GENOMIC DNA]</scope>
    <source>
        <strain evidence="3">CGMCC 1.7030</strain>
    </source>
</reference>
<dbReference type="Pfam" id="PF12706">
    <property type="entry name" value="Lactamase_B_2"/>
    <property type="match status" value="1"/>
</dbReference>
<name>A0ABW0BVT0_9BACT</name>
<keyword evidence="3" id="KW-1185">Reference proteome</keyword>
<comment type="caution">
    <text evidence="2">The sequence shown here is derived from an EMBL/GenBank/DDBJ whole genome shotgun (WGS) entry which is preliminary data.</text>
</comment>
<dbReference type="SUPFAM" id="SSF56281">
    <property type="entry name" value="Metallo-hydrolase/oxidoreductase"/>
    <property type="match status" value="1"/>
</dbReference>
<dbReference type="PANTHER" id="PTHR15032:SF4">
    <property type="entry name" value="N-ACYL-PHOSPHATIDYLETHANOLAMINE-HYDROLYZING PHOSPHOLIPASE D"/>
    <property type="match status" value="1"/>
</dbReference>
<dbReference type="Proteomes" id="UP001596163">
    <property type="component" value="Unassembled WGS sequence"/>
</dbReference>
<evidence type="ECO:0000313" key="2">
    <source>
        <dbReference type="EMBL" id="MFC5191328.1"/>
    </source>
</evidence>
<evidence type="ECO:0000313" key="3">
    <source>
        <dbReference type="Proteomes" id="UP001596163"/>
    </source>
</evidence>
<dbReference type="Gene3D" id="3.60.15.10">
    <property type="entry name" value="Ribonuclease Z/Hydroxyacylglutathione hydrolase-like"/>
    <property type="match status" value="1"/>
</dbReference>
<protein>
    <submittedName>
        <fullName evidence="2">MBL fold metallo-hydrolase</fullName>
    </submittedName>
</protein>
<evidence type="ECO:0000259" key="1">
    <source>
        <dbReference type="Pfam" id="PF12706"/>
    </source>
</evidence>
<feature type="domain" description="Metallo-beta-lactamase" evidence="1">
    <location>
        <begin position="127"/>
        <end position="319"/>
    </location>
</feature>
<dbReference type="InterPro" id="IPR036866">
    <property type="entry name" value="RibonucZ/Hydroxyglut_hydro"/>
</dbReference>
<dbReference type="RefSeq" id="WP_377913261.1">
    <property type="nucleotide sequence ID" value="NZ_JBHSKS010000003.1"/>
</dbReference>
<dbReference type="PANTHER" id="PTHR15032">
    <property type="entry name" value="N-ACYL-PHOSPHATIDYLETHANOLAMINE-HYDROLYZING PHOSPHOLIPASE D"/>
    <property type="match status" value="1"/>
</dbReference>